<dbReference type="PATRIC" id="fig|1227491.4.peg.251"/>
<dbReference type="EMBL" id="AOIP01000008">
    <property type="protein sequence ID" value="ELZ10320.1"/>
    <property type="molecule type" value="Genomic_DNA"/>
</dbReference>
<evidence type="ECO:0000313" key="2">
    <source>
        <dbReference type="EMBL" id="ELZ10320.1"/>
    </source>
</evidence>
<evidence type="ECO:0000313" key="3">
    <source>
        <dbReference type="Proteomes" id="UP000011591"/>
    </source>
</evidence>
<accession>M0BHI3</accession>
<proteinExistence type="predicted"/>
<evidence type="ECO:0000256" key="1">
    <source>
        <dbReference type="SAM" id="MobiDB-lite"/>
    </source>
</evidence>
<sequence length="410" mass="42207">MEAEMTDEYSRRRLLVTTGGIGSIGALSISAGCLGGSESGTPAESDSNGTTDDANGTGSLETEIGASVDVSALARWVPSSLTSDETTGDDEFVFHYADLDALRAHDAEFSPDVRESTAFSLDDLGVSAADRFADAELDAALSFGTGSGNDNVAIAGSFDRDGVQTEPTWSVDEFAVYEGEDGAVAVSTEWLLASRAAGVGVDAILDAGRNDAVRRVATDADFETVLDRLETTAIAVGRVGDGGESDPAAYSHAVSVSGETSTVSFVAVPGDGTDPAALADQFERSSLADEFETLSVEALHSVAVAETTVPTAEIELPSLSSWGGERVEQEAQAGVTIDVDSVDRRVTTIVTSLGNADRVEIIDGAGRSDAIAAVGESVTFAYDEGDETTVRAIAVAGETETVVASRSVAF</sequence>
<dbReference type="Proteomes" id="UP000011591">
    <property type="component" value="Unassembled WGS sequence"/>
</dbReference>
<feature type="region of interest" description="Disordered" evidence="1">
    <location>
        <begin position="36"/>
        <end position="60"/>
    </location>
</feature>
<organism evidence="2 3">
    <name type="scientific">Natrialba aegyptia DSM 13077</name>
    <dbReference type="NCBI Taxonomy" id="1227491"/>
    <lineage>
        <taxon>Archaea</taxon>
        <taxon>Methanobacteriati</taxon>
        <taxon>Methanobacteriota</taxon>
        <taxon>Stenosarchaea group</taxon>
        <taxon>Halobacteria</taxon>
        <taxon>Halobacteriales</taxon>
        <taxon>Natrialbaceae</taxon>
        <taxon>Natrialba</taxon>
    </lineage>
</organism>
<gene>
    <name evidence="2" type="ORF">C480_01230</name>
</gene>
<dbReference type="OrthoDB" id="170359at2157"/>
<keyword evidence="3" id="KW-1185">Reference proteome</keyword>
<feature type="compositionally biased region" description="Polar residues" evidence="1">
    <location>
        <begin position="39"/>
        <end position="60"/>
    </location>
</feature>
<dbReference type="AlphaFoldDB" id="M0BHI3"/>
<reference evidence="2 3" key="1">
    <citation type="journal article" date="2014" name="PLoS Genet.">
        <title>Phylogenetically driven sequencing of extremely halophilic archaea reveals strategies for static and dynamic osmo-response.</title>
        <authorList>
            <person name="Becker E.A."/>
            <person name="Seitzer P.M."/>
            <person name="Tritt A."/>
            <person name="Larsen D."/>
            <person name="Krusor M."/>
            <person name="Yao A.I."/>
            <person name="Wu D."/>
            <person name="Madern D."/>
            <person name="Eisen J.A."/>
            <person name="Darling A.E."/>
            <person name="Facciotti M.T."/>
        </authorList>
    </citation>
    <scope>NUCLEOTIDE SEQUENCE [LARGE SCALE GENOMIC DNA]</scope>
    <source>
        <strain evidence="2 3">DSM 13077</strain>
    </source>
</reference>
<protein>
    <submittedName>
        <fullName evidence="2">Uncharacterized protein</fullName>
    </submittedName>
</protein>
<comment type="caution">
    <text evidence="2">The sequence shown here is derived from an EMBL/GenBank/DDBJ whole genome shotgun (WGS) entry which is preliminary data.</text>
</comment>
<name>M0BHI3_9EURY</name>